<accession>A0ACC0YJ55</accession>
<sequence>MSTHIPRMDCEDQETPIFHSYPCAYYVQSPSTISHANSSDIRGHTAIESAIYSPTRSETNTTTATTTTFLNKNNLEVSRFTLSRYSSSRGSNNSFLQDQKKAIVDDHDGPTEIDHESTGQNRQIIVDHHHGVSDHHHGNGDDEDDEDWYYGSNYKKGIWWRYFSFRRSNSCAWISLQISWRLLFSLGVALLVFYISTKPPPPKISIKMAEIHEFGLGEGVDGTGVTTKILTCNCSIDLLIDNKSKLFGLHIHPPTMEMSFGRLPFASSHGPKLYAAGHGSTLFDLYVGTRNKPMYGAGRTMEDMLESGRGLPLIMRLRLRSNYRVVWDLIKPKFYHEAQCLLFLNAKYDKQHRTQTFNSTCSIKTFN</sequence>
<comment type="caution">
    <text evidence="1">The sequence shown here is derived from an EMBL/GenBank/DDBJ whole genome shotgun (WGS) entry which is preliminary data.</text>
</comment>
<proteinExistence type="predicted"/>
<dbReference type="Proteomes" id="UP001163603">
    <property type="component" value="Chromosome 6"/>
</dbReference>
<gene>
    <name evidence="1" type="ORF">Pint_24013</name>
</gene>
<name>A0ACC0YJ55_9ROSI</name>
<evidence type="ECO:0000313" key="1">
    <source>
        <dbReference type="EMBL" id="KAJ0037449.1"/>
    </source>
</evidence>
<keyword evidence="2" id="KW-1185">Reference proteome</keyword>
<organism evidence="1 2">
    <name type="scientific">Pistacia integerrima</name>
    <dbReference type="NCBI Taxonomy" id="434235"/>
    <lineage>
        <taxon>Eukaryota</taxon>
        <taxon>Viridiplantae</taxon>
        <taxon>Streptophyta</taxon>
        <taxon>Embryophyta</taxon>
        <taxon>Tracheophyta</taxon>
        <taxon>Spermatophyta</taxon>
        <taxon>Magnoliopsida</taxon>
        <taxon>eudicotyledons</taxon>
        <taxon>Gunneridae</taxon>
        <taxon>Pentapetalae</taxon>
        <taxon>rosids</taxon>
        <taxon>malvids</taxon>
        <taxon>Sapindales</taxon>
        <taxon>Anacardiaceae</taxon>
        <taxon>Pistacia</taxon>
    </lineage>
</organism>
<protein>
    <submittedName>
        <fullName evidence="1">Uncharacterized protein</fullName>
    </submittedName>
</protein>
<reference evidence="2" key="1">
    <citation type="journal article" date="2023" name="G3 (Bethesda)">
        <title>Genome assembly and association tests identify interacting loci associated with vigor, precocity, and sex in interspecific pistachio rootstocks.</title>
        <authorList>
            <person name="Palmer W."/>
            <person name="Jacygrad E."/>
            <person name="Sagayaradj S."/>
            <person name="Cavanaugh K."/>
            <person name="Han R."/>
            <person name="Bertier L."/>
            <person name="Beede B."/>
            <person name="Kafkas S."/>
            <person name="Golino D."/>
            <person name="Preece J."/>
            <person name="Michelmore R."/>
        </authorList>
    </citation>
    <scope>NUCLEOTIDE SEQUENCE [LARGE SCALE GENOMIC DNA]</scope>
</reference>
<dbReference type="EMBL" id="CM047741">
    <property type="protein sequence ID" value="KAJ0037449.1"/>
    <property type="molecule type" value="Genomic_DNA"/>
</dbReference>
<evidence type="ECO:0000313" key="2">
    <source>
        <dbReference type="Proteomes" id="UP001163603"/>
    </source>
</evidence>